<gene>
    <name evidence="1" type="ORF">SBOR_0162</name>
</gene>
<evidence type="ECO:0000313" key="2">
    <source>
        <dbReference type="Proteomes" id="UP000019487"/>
    </source>
</evidence>
<reference evidence="1 2" key="1">
    <citation type="journal article" date="2014" name="Genome Announc.">
        <title>Draft genome sequence of Sclerotinia borealis, a psychrophilic plant pathogenic fungus.</title>
        <authorList>
            <person name="Mardanov A.V."/>
            <person name="Beletsky A.V."/>
            <person name="Kadnikov V.V."/>
            <person name="Ignatov A.N."/>
            <person name="Ravin N.V."/>
        </authorList>
    </citation>
    <scope>NUCLEOTIDE SEQUENCE [LARGE SCALE GENOMIC DNA]</scope>
    <source>
        <strain evidence="2">F-4157</strain>
    </source>
</reference>
<organism evidence="1 2">
    <name type="scientific">Sclerotinia borealis (strain F-4128)</name>
    <dbReference type="NCBI Taxonomy" id="1432307"/>
    <lineage>
        <taxon>Eukaryota</taxon>
        <taxon>Fungi</taxon>
        <taxon>Dikarya</taxon>
        <taxon>Ascomycota</taxon>
        <taxon>Pezizomycotina</taxon>
        <taxon>Leotiomycetes</taxon>
        <taxon>Helotiales</taxon>
        <taxon>Sclerotiniaceae</taxon>
        <taxon>Sclerotinia</taxon>
    </lineage>
</organism>
<comment type="caution">
    <text evidence="1">The sequence shown here is derived from an EMBL/GenBank/DDBJ whole genome shotgun (WGS) entry which is preliminary data.</text>
</comment>
<dbReference type="HOGENOM" id="CLU_2279108_0_0_1"/>
<name>W9CXQ6_SCLBF</name>
<evidence type="ECO:0000313" key="1">
    <source>
        <dbReference type="EMBL" id="ESZ99400.1"/>
    </source>
</evidence>
<dbReference type="Proteomes" id="UP000019487">
    <property type="component" value="Unassembled WGS sequence"/>
</dbReference>
<accession>W9CXQ6</accession>
<protein>
    <submittedName>
        <fullName evidence="1">Uncharacterized protein</fullName>
    </submittedName>
</protein>
<proteinExistence type="predicted"/>
<sequence length="102" mass="11721">MGISFKAPHMDLVNSNTNAARHCVIANIIHQLNKFLRLDSVRVVVSVQKFYWEQLELVGAVYPGSDYSQWTFEVIEHGQGTRSIEISPSLNRSKKARFFHEM</sequence>
<dbReference type="AlphaFoldDB" id="W9CXQ6"/>
<dbReference type="OrthoDB" id="3495856at2759"/>
<dbReference type="EMBL" id="AYSA01000006">
    <property type="protein sequence ID" value="ESZ99400.1"/>
    <property type="molecule type" value="Genomic_DNA"/>
</dbReference>
<keyword evidence="2" id="KW-1185">Reference proteome</keyword>